<accession>A0A1A0MPI2</accession>
<sequence length="493" mass="52825">MDEPLASEAAALTELGLNEVGTAVDGIHKVQRAISERVFRLVGFGVGPAAKPVKVVYDAITDGVYSTLSHVATTAAPIAGKAVHDQTAGKPSDQSGGARVLAVLQGLIGDKLHEQGSVLATTMSVRVDGRPVALDTDSLWAAYPTATGDVVVFVHGLIETEAFWALGKRPTYGQRLGADIGITGVEIRYNTGLHISDNGVLLSELLDRLVSAWPVPVTSVSLVGHSMGGLVIRSACAVPGGSWVDRVRTVVSLGTPHTGAPLEKVVHYGSAALSALPETRPFGSLLRRRSTGIRDLRFGSLDERDWRDREPDALRAAPPIDVPLLDGVSYYCVTATIARTPANPIGWVLGDGLVQVRSAQGRSRKRDMGFERDNRLHLPEAHHFTLLNDERIYARLRVWLSRSEGVDEELVDAPVAGDLGVERRREHAALTDGDGMSGRAGEHLDVGADALDPGRPDEHRVHGIVEADEIEVVFERVDLTTESVASHRHIDPA</sequence>
<evidence type="ECO:0000313" key="2">
    <source>
        <dbReference type="EMBL" id="OBA87317.1"/>
    </source>
</evidence>
<dbReference type="Pfam" id="PF07819">
    <property type="entry name" value="PGAP1"/>
    <property type="match status" value="1"/>
</dbReference>
<dbReference type="EMBL" id="LZSF01000128">
    <property type="protein sequence ID" value="OBA87317.1"/>
    <property type="molecule type" value="Genomic_DNA"/>
</dbReference>
<feature type="domain" description="GPI inositol-deacylase PGAP1-like alpha/beta" evidence="1">
    <location>
        <begin position="201"/>
        <end position="263"/>
    </location>
</feature>
<dbReference type="InterPro" id="IPR029058">
    <property type="entry name" value="AB_hydrolase_fold"/>
</dbReference>
<proteinExistence type="predicted"/>
<dbReference type="Gene3D" id="3.40.50.1820">
    <property type="entry name" value="alpha/beta hydrolase"/>
    <property type="match status" value="1"/>
</dbReference>
<gene>
    <name evidence="2" type="ORF">A5642_19995</name>
</gene>
<name>A0A1A0MPI2_MYCMU</name>
<evidence type="ECO:0000313" key="3">
    <source>
        <dbReference type="Proteomes" id="UP000093962"/>
    </source>
</evidence>
<evidence type="ECO:0000259" key="1">
    <source>
        <dbReference type="Pfam" id="PF07819"/>
    </source>
</evidence>
<dbReference type="Proteomes" id="UP000093962">
    <property type="component" value="Unassembled WGS sequence"/>
</dbReference>
<dbReference type="SUPFAM" id="SSF53474">
    <property type="entry name" value="alpha/beta-Hydrolases"/>
    <property type="match status" value="1"/>
</dbReference>
<reference evidence="2 3" key="1">
    <citation type="submission" date="2016-06" db="EMBL/GenBank/DDBJ databases">
        <authorList>
            <person name="Kjaerup R.B."/>
            <person name="Dalgaard T.S."/>
            <person name="Juul-Madsen H.R."/>
        </authorList>
    </citation>
    <scope>NUCLEOTIDE SEQUENCE [LARGE SCALE GENOMIC DNA]</scope>
    <source>
        <strain evidence="2 3">1199456.5</strain>
    </source>
</reference>
<dbReference type="AlphaFoldDB" id="A0A1A0MPI2"/>
<dbReference type="GO" id="GO:0016788">
    <property type="term" value="F:hydrolase activity, acting on ester bonds"/>
    <property type="evidence" value="ECO:0007669"/>
    <property type="project" value="InterPro"/>
</dbReference>
<dbReference type="InterPro" id="IPR012908">
    <property type="entry name" value="PGAP1-ab_dom-like"/>
</dbReference>
<protein>
    <recommendedName>
        <fullName evidence="1">GPI inositol-deacylase PGAP1-like alpha/beta domain-containing protein</fullName>
    </recommendedName>
</protein>
<organism evidence="2 3">
    <name type="scientific">Mycolicibacterium mucogenicum</name>
    <name type="common">Mycobacterium mucogenicum</name>
    <dbReference type="NCBI Taxonomy" id="56689"/>
    <lineage>
        <taxon>Bacteria</taxon>
        <taxon>Bacillati</taxon>
        <taxon>Actinomycetota</taxon>
        <taxon>Actinomycetes</taxon>
        <taxon>Mycobacteriales</taxon>
        <taxon>Mycobacteriaceae</taxon>
        <taxon>Mycolicibacterium</taxon>
    </lineage>
</organism>
<comment type="caution">
    <text evidence="2">The sequence shown here is derived from an EMBL/GenBank/DDBJ whole genome shotgun (WGS) entry which is preliminary data.</text>
</comment>